<organism evidence="7 8">
    <name type="scientific">Oldenlandia corymbosa var. corymbosa</name>
    <dbReference type="NCBI Taxonomy" id="529605"/>
    <lineage>
        <taxon>Eukaryota</taxon>
        <taxon>Viridiplantae</taxon>
        <taxon>Streptophyta</taxon>
        <taxon>Embryophyta</taxon>
        <taxon>Tracheophyta</taxon>
        <taxon>Spermatophyta</taxon>
        <taxon>Magnoliopsida</taxon>
        <taxon>eudicotyledons</taxon>
        <taxon>Gunneridae</taxon>
        <taxon>Pentapetalae</taxon>
        <taxon>asterids</taxon>
        <taxon>lamiids</taxon>
        <taxon>Gentianales</taxon>
        <taxon>Rubiaceae</taxon>
        <taxon>Rubioideae</taxon>
        <taxon>Spermacoceae</taxon>
        <taxon>Hedyotis-Oldenlandia complex</taxon>
        <taxon>Oldenlandia</taxon>
    </lineage>
</organism>
<accession>A0AAV1D480</accession>
<dbReference type="SUPFAM" id="SSF52283">
    <property type="entry name" value="Formate/glycerate dehydrogenase catalytic domain-like"/>
    <property type="match status" value="1"/>
</dbReference>
<keyword evidence="8" id="KW-1185">Reference proteome</keyword>
<proteinExistence type="inferred from homology"/>
<dbReference type="InterPro" id="IPR050223">
    <property type="entry name" value="D-isomer_2-hydroxyacid_DH"/>
</dbReference>
<comment type="similarity">
    <text evidence="4">Belongs to the D-isomer specific 2-hydroxyacid dehydrogenase family.</text>
</comment>
<evidence type="ECO:0000259" key="5">
    <source>
        <dbReference type="Pfam" id="PF00389"/>
    </source>
</evidence>
<evidence type="ECO:0000259" key="6">
    <source>
        <dbReference type="Pfam" id="PF02826"/>
    </source>
</evidence>
<keyword evidence="3" id="KW-0520">NAD</keyword>
<feature type="domain" description="D-isomer specific 2-hydroxyacid dehydrogenase catalytic" evidence="5">
    <location>
        <begin position="49"/>
        <end position="326"/>
    </location>
</feature>
<evidence type="ECO:0000256" key="1">
    <source>
        <dbReference type="ARBA" id="ARBA00022857"/>
    </source>
</evidence>
<evidence type="ECO:0000256" key="3">
    <source>
        <dbReference type="ARBA" id="ARBA00023027"/>
    </source>
</evidence>
<dbReference type="Proteomes" id="UP001161247">
    <property type="component" value="Chromosome 4"/>
</dbReference>
<sequence>MADGVAPPSEVLALGPPIILRTKYEKQLSEKFRVLKPWESPLPLQQFLRTHARNTRALICSGAFKYLGAETLDLLPSLRLVVTSSAGLDHIDLQECRRRDIAVAYAGTIFSADVADMAVGLLIDVLRKIGAADRFVKSGLWPVQPVDESYPLATKLSHKRVGIVGLGSIGQEVAKRLEAFDCKISYQSRTKKCSVSYPFYDGVRELAANCDILVVCCALNDQTYHLINKEVLEALGKQGVIINIARGPVIDEKELVQFLQEGRIAGAGLDVFEDEPNVPSELCGLDNVVLSPHYAALTEESFREMYELIVSNLEAFFSDQPLISPVVLK</sequence>
<gene>
    <name evidence="7" type="ORF">OLC1_LOCUS11192</name>
</gene>
<reference evidence="7" key="1">
    <citation type="submission" date="2023-03" db="EMBL/GenBank/DDBJ databases">
        <authorList>
            <person name="Julca I."/>
        </authorList>
    </citation>
    <scope>NUCLEOTIDE SEQUENCE</scope>
</reference>
<dbReference type="GO" id="GO:0005829">
    <property type="term" value="C:cytosol"/>
    <property type="evidence" value="ECO:0007669"/>
    <property type="project" value="TreeGrafter"/>
</dbReference>
<dbReference type="PANTHER" id="PTHR10996:SF270">
    <property type="entry name" value="GLYOXYLATE_HYDROXYPYRUVATE REDUCTASE HPR3-LIKE"/>
    <property type="match status" value="1"/>
</dbReference>
<dbReference type="GO" id="GO:0016618">
    <property type="term" value="F:hydroxypyruvate reductase [NAD(P)H] activity"/>
    <property type="evidence" value="ECO:0007669"/>
    <property type="project" value="TreeGrafter"/>
</dbReference>
<dbReference type="GO" id="GO:0051287">
    <property type="term" value="F:NAD binding"/>
    <property type="evidence" value="ECO:0007669"/>
    <property type="project" value="InterPro"/>
</dbReference>
<dbReference type="GO" id="GO:0030267">
    <property type="term" value="F:glyoxylate reductase (NADPH) activity"/>
    <property type="evidence" value="ECO:0007669"/>
    <property type="project" value="TreeGrafter"/>
</dbReference>
<feature type="domain" description="D-isomer specific 2-hydroxyacid dehydrogenase NAD-binding" evidence="6">
    <location>
        <begin position="119"/>
        <end position="295"/>
    </location>
</feature>
<dbReference type="Pfam" id="PF02826">
    <property type="entry name" value="2-Hacid_dh_C"/>
    <property type="match status" value="1"/>
</dbReference>
<name>A0AAV1D480_OLDCO</name>
<dbReference type="EMBL" id="OX459121">
    <property type="protein sequence ID" value="CAI9101642.1"/>
    <property type="molecule type" value="Genomic_DNA"/>
</dbReference>
<dbReference type="FunFam" id="3.40.50.720:FF:000213">
    <property type="entry name" value="Putative 2-hydroxyacid dehydrogenase"/>
    <property type="match status" value="1"/>
</dbReference>
<dbReference type="Pfam" id="PF00389">
    <property type="entry name" value="2-Hacid_dh"/>
    <property type="match status" value="1"/>
</dbReference>
<dbReference type="InterPro" id="IPR036291">
    <property type="entry name" value="NAD(P)-bd_dom_sf"/>
</dbReference>
<dbReference type="SUPFAM" id="SSF51735">
    <property type="entry name" value="NAD(P)-binding Rossmann-fold domains"/>
    <property type="match status" value="1"/>
</dbReference>
<dbReference type="InterPro" id="IPR006139">
    <property type="entry name" value="D-isomer_2_OHA_DH_cat_dom"/>
</dbReference>
<evidence type="ECO:0000256" key="4">
    <source>
        <dbReference type="RuleBase" id="RU003719"/>
    </source>
</evidence>
<dbReference type="AlphaFoldDB" id="A0AAV1D480"/>
<protein>
    <submittedName>
        <fullName evidence="7">OLC1v1039012C1</fullName>
    </submittedName>
</protein>
<evidence type="ECO:0000256" key="2">
    <source>
        <dbReference type="ARBA" id="ARBA00023002"/>
    </source>
</evidence>
<dbReference type="CDD" id="cd12156">
    <property type="entry name" value="HPPR"/>
    <property type="match status" value="1"/>
</dbReference>
<evidence type="ECO:0000313" key="8">
    <source>
        <dbReference type="Proteomes" id="UP001161247"/>
    </source>
</evidence>
<dbReference type="PANTHER" id="PTHR10996">
    <property type="entry name" value="2-HYDROXYACID DEHYDROGENASE-RELATED"/>
    <property type="match status" value="1"/>
</dbReference>
<keyword evidence="2 4" id="KW-0560">Oxidoreductase</keyword>
<keyword evidence="1" id="KW-0521">NADP</keyword>
<dbReference type="InterPro" id="IPR006140">
    <property type="entry name" value="D-isomer_DH_NAD-bd"/>
</dbReference>
<evidence type="ECO:0000313" key="7">
    <source>
        <dbReference type="EMBL" id="CAI9101642.1"/>
    </source>
</evidence>
<dbReference type="Gene3D" id="3.40.50.720">
    <property type="entry name" value="NAD(P)-binding Rossmann-like Domain"/>
    <property type="match status" value="2"/>
</dbReference>